<name>A0A3P7LWZ7_STRVU</name>
<protein>
    <submittedName>
        <fullName evidence="2">Uncharacterized protein</fullName>
    </submittedName>
</protein>
<keyword evidence="3" id="KW-1185">Reference proteome</keyword>
<dbReference type="Proteomes" id="UP000270094">
    <property type="component" value="Unassembled WGS sequence"/>
</dbReference>
<evidence type="ECO:0000313" key="2">
    <source>
        <dbReference type="EMBL" id="VDM83672.1"/>
    </source>
</evidence>
<feature type="signal peptide" evidence="1">
    <location>
        <begin position="1"/>
        <end position="30"/>
    </location>
</feature>
<evidence type="ECO:0000256" key="1">
    <source>
        <dbReference type="SAM" id="SignalP"/>
    </source>
</evidence>
<organism evidence="2 3">
    <name type="scientific">Strongylus vulgaris</name>
    <name type="common">Blood worm</name>
    <dbReference type="NCBI Taxonomy" id="40348"/>
    <lineage>
        <taxon>Eukaryota</taxon>
        <taxon>Metazoa</taxon>
        <taxon>Ecdysozoa</taxon>
        <taxon>Nematoda</taxon>
        <taxon>Chromadorea</taxon>
        <taxon>Rhabditida</taxon>
        <taxon>Rhabditina</taxon>
        <taxon>Rhabditomorpha</taxon>
        <taxon>Strongyloidea</taxon>
        <taxon>Strongylidae</taxon>
        <taxon>Strongylus</taxon>
    </lineage>
</organism>
<gene>
    <name evidence="2" type="ORF">SVUK_LOCUS18670</name>
</gene>
<keyword evidence="1" id="KW-0732">Signal</keyword>
<proteinExistence type="predicted"/>
<sequence>METLSAVMNSFYFILPLLAILVIFAQSSYASILEEGFNRFFKRAYSDSFESFLEEPAFGVKPEHIHYPTHVHAPVTAAFPVAPVATVVPSLSAVPVSPALGYHHMFPYGHYYHPFAAVHNLAKSYAKVDIPLEHRYFLEADICPMA</sequence>
<reference evidence="2 3" key="1">
    <citation type="submission" date="2018-11" db="EMBL/GenBank/DDBJ databases">
        <authorList>
            <consortium name="Pathogen Informatics"/>
        </authorList>
    </citation>
    <scope>NUCLEOTIDE SEQUENCE [LARGE SCALE GENOMIC DNA]</scope>
</reference>
<feature type="chain" id="PRO_5018163116" evidence="1">
    <location>
        <begin position="31"/>
        <end position="146"/>
    </location>
</feature>
<dbReference type="EMBL" id="UYYB01124528">
    <property type="protein sequence ID" value="VDM83672.1"/>
    <property type="molecule type" value="Genomic_DNA"/>
</dbReference>
<accession>A0A3P7LWZ7</accession>
<dbReference type="AlphaFoldDB" id="A0A3P7LWZ7"/>
<evidence type="ECO:0000313" key="3">
    <source>
        <dbReference type="Proteomes" id="UP000270094"/>
    </source>
</evidence>